<evidence type="ECO:0000313" key="3">
    <source>
        <dbReference type="EMBL" id="GMH64158.1"/>
    </source>
</evidence>
<feature type="compositionally biased region" description="Polar residues" evidence="1">
    <location>
        <begin position="505"/>
        <end position="532"/>
    </location>
</feature>
<feature type="transmembrane region" description="Helical" evidence="2">
    <location>
        <begin position="238"/>
        <end position="261"/>
    </location>
</feature>
<feature type="transmembrane region" description="Helical" evidence="2">
    <location>
        <begin position="101"/>
        <end position="123"/>
    </location>
</feature>
<feature type="region of interest" description="Disordered" evidence="1">
    <location>
        <begin position="373"/>
        <end position="450"/>
    </location>
</feature>
<feature type="transmembrane region" description="Helical" evidence="2">
    <location>
        <begin position="196"/>
        <end position="217"/>
    </location>
</feature>
<evidence type="ECO:0000313" key="4">
    <source>
        <dbReference type="Proteomes" id="UP001165082"/>
    </source>
</evidence>
<evidence type="ECO:0000256" key="2">
    <source>
        <dbReference type="SAM" id="Phobius"/>
    </source>
</evidence>
<dbReference type="PANTHER" id="PTHR31142:SF3">
    <property type="entry name" value="THH1_TOM1_TOM3 DOMAIN-CONTAINING PROTEIN"/>
    <property type="match status" value="1"/>
</dbReference>
<feature type="compositionally biased region" description="Polar residues" evidence="1">
    <location>
        <begin position="432"/>
        <end position="450"/>
    </location>
</feature>
<accession>A0A9W7E375</accession>
<feature type="compositionally biased region" description="Gly residues" evidence="1">
    <location>
        <begin position="490"/>
        <end position="502"/>
    </location>
</feature>
<feature type="region of interest" description="Disordered" evidence="1">
    <location>
        <begin position="467"/>
        <end position="540"/>
    </location>
</feature>
<name>A0A9W7E375_9STRA</name>
<keyword evidence="2" id="KW-0812">Transmembrane</keyword>
<keyword evidence="4" id="KW-1185">Reference proteome</keyword>
<feature type="transmembrane region" description="Helical" evidence="2">
    <location>
        <begin position="143"/>
        <end position="165"/>
    </location>
</feature>
<dbReference type="EMBL" id="BRXZ01001166">
    <property type="protein sequence ID" value="GMH64158.1"/>
    <property type="molecule type" value="Genomic_DNA"/>
</dbReference>
<feature type="transmembrane region" description="Helical" evidence="2">
    <location>
        <begin position="72"/>
        <end position="89"/>
    </location>
</feature>
<feature type="transmembrane region" description="Helical" evidence="2">
    <location>
        <begin position="32"/>
        <end position="51"/>
    </location>
</feature>
<dbReference type="PANTHER" id="PTHR31142">
    <property type="entry name" value="TOBAMOVIRUS MULTIPLICATION PROTEIN 1-LIKE ISOFORM X1"/>
    <property type="match status" value="1"/>
</dbReference>
<dbReference type="InterPro" id="IPR040226">
    <property type="entry name" value="THH1/TOM1/TOM3"/>
</dbReference>
<sequence length="540" mass="59425">MPPLSPPPSDPLYNVGATSNETDYICDSPGHLMWDPFCTVLTITYFLTIVLSGSQLREIFLAQHRIKTFQTGLLTLICSFSTFRVIFWVKTMFSNCWNFSFTLFLFLFPNVLQFSIFSLLIVYYVQVVHKQKWKSSYRQKYSILYGTFNCLFVIIVIALCLAYSVDFGDTEYEPDEASEPQCGSVKGGSATKVLDIMYLAYLGLLDVLLSTMLVIYGTKFDRCLTYQKQLLPRSRNTFKLMNLLFVFVFISRAVYAFLNVINCLPDRQSVLDSNARHEPLFYGVFMFYFYTEAMPVLVLVGLIWRVPKKQARSFSGNNQSATSFHRHLQRGSTGQGFMSASEEMSVAGESDTSGSAGHNLPRNIDKARLGGIEEPLLSGSGSQGDMGGTPGSGGGLTSIFENVNRYDSPPTGGGSLLGNSQTESDREKFVVGSNTSSTDPRNNFSNIQASFGSDTISPYDILTNYTNRRQSSVRRQSSGLGVDARPGSIGRTGTGGTVGGRSSGNQNLSTSAPRELGSNASSLRPSSFTVNRSGIPPLPE</sequence>
<keyword evidence="2" id="KW-0472">Membrane</keyword>
<protein>
    <recommendedName>
        <fullName evidence="5">THH1/TOM1/TOM3 domain-containing protein</fullName>
    </recommendedName>
</protein>
<proteinExistence type="predicted"/>
<feature type="compositionally biased region" description="Low complexity" evidence="1">
    <location>
        <begin position="468"/>
        <end position="478"/>
    </location>
</feature>
<dbReference type="Proteomes" id="UP001165082">
    <property type="component" value="Unassembled WGS sequence"/>
</dbReference>
<organism evidence="3 4">
    <name type="scientific">Triparma retinervis</name>
    <dbReference type="NCBI Taxonomy" id="2557542"/>
    <lineage>
        <taxon>Eukaryota</taxon>
        <taxon>Sar</taxon>
        <taxon>Stramenopiles</taxon>
        <taxon>Ochrophyta</taxon>
        <taxon>Bolidophyceae</taxon>
        <taxon>Parmales</taxon>
        <taxon>Triparmaceae</taxon>
        <taxon>Triparma</taxon>
    </lineage>
</organism>
<comment type="caution">
    <text evidence="3">The sequence shown here is derived from an EMBL/GenBank/DDBJ whole genome shotgun (WGS) entry which is preliminary data.</text>
</comment>
<reference evidence="3" key="1">
    <citation type="submission" date="2022-07" db="EMBL/GenBank/DDBJ databases">
        <title>Genome analysis of Parmales, a sister group of diatoms, reveals the evolutionary specialization of diatoms from phago-mixotrophs to photoautotrophs.</title>
        <authorList>
            <person name="Ban H."/>
            <person name="Sato S."/>
            <person name="Yoshikawa S."/>
            <person name="Kazumasa Y."/>
            <person name="Nakamura Y."/>
            <person name="Ichinomiya M."/>
            <person name="Saitoh K."/>
            <person name="Sato N."/>
            <person name="Blanc-Mathieu R."/>
            <person name="Endo H."/>
            <person name="Kuwata A."/>
            <person name="Ogata H."/>
        </authorList>
    </citation>
    <scope>NUCLEOTIDE SEQUENCE</scope>
</reference>
<dbReference type="OrthoDB" id="192544at2759"/>
<feature type="compositionally biased region" description="Gly residues" evidence="1">
    <location>
        <begin position="381"/>
        <end position="396"/>
    </location>
</feature>
<keyword evidence="2" id="KW-1133">Transmembrane helix</keyword>
<feature type="transmembrane region" description="Helical" evidence="2">
    <location>
        <begin position="281"/>
        <end position="304"/>
    </location>
</feature>
<dbReference type="AlphaFoldDB" id="A0A9W7E375"/>
<gene>
    <name evidence="3" type="ORF">TrRE_jg7972</name>
</gene>
<evidence type="ECO:0008006" key="5">
    <source>
        <dbReference type="Google" id="ProtNLM"/>
    </source>
</evidence>
<evidence type="ECO:0000256" key="1">
    <source>
        <dbReference type="SAM" id="MobiDB-lite"/>
    </source>
</evidence>